<proteinExistence type="inferred from homology"/>
<dbReference type="Gene3D" id="3.40.50.300">
    <property type="entry name" value="P-loop containing nucleotide triphosphate hydrolases"/>
    <property type="match status" value="1"/>
</dbReference>
<dbReference type="PANTHER" id="PTHR30258:SF2">
    <property type="entry name" value="COMG OPERON PROTEIN 1"/>
    <property type="match status" value="1"/>
</dbReference>
<dbReference type="AlphaFoldDB" id="A0A0R2NJ92"/>
<dbReference type="GO" id="GO:0016887">
    <property type="term" value="F:ATP hydrolysis activity"/>
    <property type="evidence" value="ECO:0007669"/>
    <property type="project" value="TreeGrafter"/>
</dbReference>
<dbReference type="GO" id="GO:0005524">
    <property type="term" value="F:ATP binding"/>
    <property type="evidence" value="ECO:0007669"/>
    <property type="project" value="UniProtKB-KW"/>
</dbReference>
<evidence type="ECO:0000256" key="3">
    <source>
        <dbReference type="ARBA" id="ARBA00022840"/>
    </source>
</evidence>
<dbReference type="PANTHER" id="PTHR30258">
    <property type="entry name" value="TYPE II SECRETION SYSTEM PROTEIN GSPE-RELATED"/>
    <property type="match status" value="1"/>
</dbReference>
<dbReference type="Proteomes" id="UP000050920">
    <property type="component" value="Unassembled WGS sequence"/>
</dbReference>
<dbReference type="NCBIfam" id="NF041000">
    <property type="entry name" value="ATPase_ComGA"/>
    <property type="match status" value="1"/>
</dbReference>
<evidence type="ECO:0000313" key="6">
    <source>
        <dbReference type="Proteomes" id="UP000050920"/>
    </source>
</evidence>
<dbReference type="RefSeq" id="WP_024624336.1">
    <property type="nucleotide sequence ID" value="NZ_AYGX02000143.1"/>
</dbReference>
<dbReference type="InterPro" id="IPR027417">
    <property type="entry name" value="P-loop_NTPase"/>
</dbReference>
<accession>A0A0R2NJ92</accession>
<dbReference type="Gene3D" id="3.30.450.90">
    <property type="match status" value="1"/>
</dbReference>
<reference evidence="5 6" key="1">
    <citation type="journal article" date="2015" name="Genome Announc.">
        <title>Expanding the biotechnology potential of lactobacilli through comparative genomics of 213 strains and associated genera.</title>
        <authorList>
            <person name="Sun Z."/>
            <person name="Harris H.M."/>
            <person name="McCann A."/>
            <person name="Guo C."/>
            <person name="Argimon S."/>
            <person name="Zhang W."/>
            <person name="Yang X."/>
            <person name="Jeffery I.B."/>
            <person name="Cooney J.C."/>
            <person name="Kagawa T.F."/>
            <person name="Liu W."/>
            <person name="Song Y."/>
            <person name="Salvetti E."/>
            <person name="Wrobel A."/>
            <person name="Rasinkangas P."/>
            <person name="Parkhill J."/>
            <person name="Rea M.C."/>
            <person name="O'Sullivan O."/>
            <person name="Ritari J."/>
            <person name="Douillard F.P."/>
            <person name="Paul Ross R."/>
            <person name="Yang R."/>
            <person name="Briner A.E."/>
            <person name="Felis G.E."/>
            <person name="de Vos W.M."/>
            <person name="Barrangou R."/>
            <person name="Klaenhammer T.R."/>
            <person name="Caufield P.W."/>
            <person name="Cui Y."/>
            <person name="Zhang H."/>
            <person name="O'Toole P.W."/>
        </authorList>
    </citation>
    <scope>NUCLEOTIDE SEQUENCE [LARGE SCALE GENOMIC DNA]</scope>
    <source>
        <strain evidence="5 6">DSM 21115</strain>
    </source>
</reference>
<evidence type="ECO:0000259" key="4">
    <source>
        <dbReference type="Pfam" id="PF00437"/>
    </source>
</evidence>
<evidence type="ECO:0000313" key="5">
    <source>
        <dbReference type="EMBL" id="KRO25828.1"/>
    </source>
</evidence>
<dbReference type="EMBL" id="AYGX02000143">
    <property type="protein sequence ID" value="KRO25828.1"/>
    <property type="molecule type" value="Genomic_DNA"/>
</dbReference>
<keyword evidence="2" id="KW-0547">Nucleotide-binding</keyword>
<feature type="domain" description="Bacterial type II secretion system protein E" evidence="4">
    <location>
        <begin position="3"/>
        <end position="273"/>
    </location>
</feature>
<comment type="caution">
    <text evidence="5">The sequence shown here is derived from an EMBL/GenBank/DDBJ whole genome shotgun (WGS) entry which is preliminary data.</text>
</comment>
<name>A0A0R2NJ92_9LACO</name>
<keyword evidence="6" id="KW-1185">Reference proteome</keyword>
<dbReference type="InterPro" id="IPR047667">
    <property type="entry name" value="ATPase_ComGA"/>
</dbReference>
<evidence type="ECO:0000256" key="2">
    <source>
        <dbReference type="ARBA" id="ARBA00022741"/>
    </source>
</evidence>
<comment type="similarity">
    <text evidence="1">Belongs to the GSP E family.</text>
</comment>
<dbReference type="GO" id="GO:0005886">
    <property type="term" value="C:plasma membrane"/>
    <property type="evidence" value="ECO:0007669"/>
    <property type="project" value="TreeGrafter"/>
</dbReference>
<evidence type="ECO:0000256" key="1">
    <source>
        <dbReference type="ARBA" id="ARBA00006611"/>
    </source>
</evidence>
<dbReference type="SUPFAM" id="SSF52540">
    <property type="entry name" value="P-loop containing nucleoside triphosphate hydrolases"/>
    <property type="match status" value="1"/>
</dbReference>
<dbReference type="Pfam" id="PF00437">
    <property type="entry name" value="T2SSE"/>
    <property type="match status" value="1"/>
</dbReference>
<gene>
    <name evidence="5" type="ORF">DY78_GL001131</name>
</gene>
<protein>
    <submittedName>
        <fullName evidence="5">Comg operon protein 1</fullName>
    </submittedName>
</protein>
<sequence>MSVEQQLQQIIQAAVTFQASDIYWLPTTSAYQVLAQTAGKLETLMTLELAAAQQLINHIKYRSNMAISDHRRPQLGAMPYELAAQTLNLRISAVGDFLGRESLVVRVLYEAAGVNLQYLVPKQRHQLTGLLQRSGLILFAGPMGSGKTTTMYDLVRELRGQRVIMTIEDPVEIYEPKFLQLQVNAAAQMSYAELLKVGLRHHPDVFIVGEIRDAETAQIAIQAALSGHLVLSTIHARGVHGILPRLAQLGLAPATVKQALAGVSYQRLVPVTDGTQATLFDIVSTPHELPVQTARLMTAKWGQIIDEQYANGRLSTTVATRLKEA</sequence>
<keyword evidence="3" id="KW-0067">ATP-binding</keyword>
<dbReference type="InterPro" id="IPR001482">
    <property type="entry name" value="T2SS/T4SS_dom"/>
</dbReference>
<organism evidence="5 6">
    <name type="scientific">Lactiplantibacillus fabifermentans DSM 21115</name>
    <dbReference type="NCBI Taxonomy" id="1413187"/>
    <lineage>
        <taxon>Bacteria</taxon>
        <taxon>Bacillati</taxon>
        <taxon>Bacillota</taxon>
        <taxon>Bacilli</taxon>
        <taxon>Lactobacillales</taxon>
        <taxon>Lactobacillaceae</taxon>
        <taxon>Lactiplantibacillus</taxon>
    </lineage>
</organism>
<dbReference type="CDD" id="cd01129">
    <property type="entry name" value="PulE-GspE-like"/>
    <property type="match status" value="1"/>
</dbReference>